<reference evidence="1" key="1">
    <citation type="submission" date="2015-12" db="EMBL/GenBank/DDBJ databases">
        <title>Gene expression during late stages of embryo sac development: a critical building block for successful pollen-pistil interactions.</title>
        <authorList>
            <person name="Liu Y."/>
            <person name="Joly V."/>
            <person name="Sabar M."/>
            <person name="Matton D.P."/>
        </authorList>
    </citation>
    <scope>NUCLEOTIDE SEQUENCE</scope>
</reference>
<sequence>MQCKNVKTQVKSAEIRNPNEITGPGVRESAVYMVYTLNIHLVYIMINEDGRRAKSPINCYFCRFRKLG</sequence>
<accession>A0A0V0IGQ7</accession>
<protein>
    <submittedName>
        <fullName evidence="1">Putative ovule protein</fullName>
    </submittedName>
</protein>
<evidence type="ECO:0000313" key="1">
    <source>
        <dbReference type="EMBL" id="JAP31136.1"/>
    </source>
</evidence>
<proteinExistence type="predicted"/>
<dbReference type="AlphaFoldDB" id="A0A0V0IGQ7"/>
<organism evidence="1">
    <name type="scientific">Solanum chacoense</name>
    <name type="common">Chaco potato</name>
    <dbReference type="NCBI Taxonomy" id="4108"/>
    <lineage>
        <taxon>Eukaryota</taxon>
        <taxon>Viridiplantae</taxon>
        <taxon>Streptophyta</taxon>
        <taxon>Embryophyta</taxon>
        <taxon>Tracheophyta</taxon>
        <taxon>Spermatophyta</taxon>
        <taxon>Magnoliopsida</taxon>
        <taxon>eudicotyledons</taxon>
        <taxon>Gunneridae</taxon>
        <taxon>Pentapetalae</taxon>
        <taxon>asterids</taxon>
        <taxon>lamiids</taxon>
        <taxon>Solanales</taxon>
        <taxon>Solanaceae</taxon>
        <taxon>Solanoideae</taxon>
        <taxon>Solaneae</taxon>
        <taxon>Solanum</taxon>
    </lineage>
</organism>
<name>A0A0V0IGQ7_SOLCH</name>
<dbReference type="EMBL" id="GEDG01007359">
    <property type="protein sequence ID" value="JAP31136.1"/>
    <property type="molecule type" value="Transcribed_RNA"/>
</dbReference>